<accession>A0ABY0ETR5</accession>
<evidence type="ECO:0000256" key="4">
    <source>
        <dbReference type="RuleBase" id="RU003512"/>
    </source>
</evidence>
<feature type="coiled-coil region" evidence="5">
    <location>
        <begin position="164"/>
        <end position="191"/>
    </location>
</feature>
<dbReference type="Pfam" id="PF01297">
    <property type="entry name" value="ZnuA"/>
    <property type="match status" value="1"/>
</dbReference>
<dbReference type="PRINTS" id="PR00690">
    <property type="entry name" value="ADHESNFAMILY"/>
</dbReference>
<protein>
    <submittedName>
        <fullName evidence="6">ABC transporter substrate-binding protein</fullName>
    </submittedName>
</protein>
<name>A0ABY0ETR5_CLOTA</name>
<evidence type="ECO:0000256" key="5">
    <source>
        <dbReference type="SAM" id="Coils"/>
    </source>
</evidence>
<evidence type="ECO:0000256" key="3">
    <source>
        <dbReference type="ARBA" id="ARBA00022729"/>
    </source>
</evidence>
<keyword evidence="3" id="KW-0732">Signal</keyword>
<reference evidence="6 7" key="1">
    <citation type="submission" date="2018-06" db="EMBL/GenBank/DDBJ databases">
        <title>Genome conservation of Clostridium tetani.</title>
        <authorList>
            <person name="Bruggemann H."/>
            <person name="Popoff M.R."/>
        </authorList>
    </citation>
    <scope>NUCLEOTIDE SEQUENCE [LARGE SCALE GENOMIC DNA]</scope>
    <source>
        <strain evidence="6 7">63.05</strain>
    </source>
</reference>
<dbReference type="InterPro" id="IPR006128">
    <property type="entry name" value="Lipoprotein_PsaA-like"/>
</dbReference>
<dbReference type="RefSeq" id="WP_039261991.1">
    <property type="nucleotide sequence ID" value="NZ_CASHSW010000027.1"/>
</dbReference>
<dbReference type="PANTHER" id="PTHR42953:SF3">
    <property type="entry name" value="HIGH-AFFINITY ZINC UPTAKE SYSTEM PROTEIN ZNUA"/>
    <property type="match status" value="1"/>
</dbReference>
<dbReference type="Proteomes" id="UP000290273">
    <property type="component" value="Unassembled WGS sequence"/>
</dbReference>
<evidence type="ECO:0000313" key="6">
    <source>
        <dbReference type="EMBL" id="RXI57376.1"/>
    </source>
</evidence>
<evidence type="ECO:0000256" key="2">
    <source>
        <dbReference type="ARBA" id="ARBA00022448"/>
    </source>
</evidence>
<dbReference type="SUPFAM" id="SSF53807">
    <property type="entry name" value="Helical backbone' metal receptor"/>
    <property type="match status" value="1"/>
</dbReference>
<sequence>MKKSFKILSIILLTMIIISGCGKKDEVGVTKNKDKIKVVVTFNPLREFVDYIGKDKVDVEVIIPEGTEPHDFEPKAKDIIKLNQGDIFIYNGFGMEGWVDKTLKSVENEKTLIVDSSQSCEPIKIDENDHNHNHNDNHSLYDPHIWLGLSTAKKQGWNIKEALIKVDKTNKDFYEENYKEFEKEIDILLNDYKDKFKNIKNKSFVTGHSAFAYFCRDFGLEQRSVEGVFAEGEPSSKKMKELIDYCKDNNIKTIFLEENVSPKVSETLAKEVAAKVKIIDTIEYKKEGKKYLEIMKESIEEVYNSLK</sequence>
<comment type="caution">
    <text evidence="6">The sequence shown here is derived from an EMBL/GenBank/DDBJ whole genome shotgun (WGS) entry which is preliminary data.</text>
</comment>
<keyword evidence="2 4" id="KW-0813">Transport</keyword>
<keyword evidence="5" id="KW-0175">Coiled coil</keyword>
<gene>
    <name evidence="6" type="ORF">DP131_05080</name>
</gene>
<evidence type="ECO:0000313" key="7">
    <source>
        <dbReference type="Proteomes" id="UP000290273"/>
    </source>
</evidence>
<dbReference type="Gene3D" id="3.40.50.1980">
    <property type="entry name" value="Nitrogenase molybdenum iron protein domain"/>
    <property type="match status" value="2"/>
</dbReference>
<dbReference type="EMBL" id="QMAU01000022">
    <property type="protein sequence ID" value="RXI57376.1"/>
    <property type="molecule type" value="Genomic_DNA"/>
</dbReference>
<dbReference type="PROSITE" id="PS51257">
    <property type="entry name" value="PROKAR_LIPOPROTEIN"/>
    <property type="match status" value="1"/>
</dbReference>
<dbReference type="InterPro" id="IPR006129">
    <property type="entry name" value="AdhesinB"/>
</dbReference>
<dbReference type="PRINTS" id="PR00691">
    <property type="entry name" value="ADHESINB"/>
</dbReference>
<dbReference type="InterPro" id="IPR050492">
    <property type="entry name" value="Bact_metal-bind_prot9"/>
</dbReference>
<evidence type="ECO:0000256" key="1">
    <source>
        <dbReference type="ARBA" id="ARBA00011028"/>
    </source>
</evidence>
<dbReference type="PANTHER" id="PTHR42953">
    <property type="entry name" value="HIGH-AFFINITY ZINC UPTAKE SYSTEM PROTEIN ZNUA-RELATED"/>
    <property type="match status" value="1"/>
</dbReference>
<dbReference type="InterPro" id="IPR006127">
    <property type="entry name" value="ZnuA-like"/>
</dbReference>
<organism evidence="6 7">
    <name type="scientific">Clostridium tetani</name>
    <dbReference type="NCBI Taxonomy" id="1513"/>
    <lineage>
        <taxon>Bacteria</taxon>
        <taxon>Bacillati</taxon>
        <taxon>Bacillota</taxon>
        <taxon>Clostridia</taxon>
        <taxon>Eubacteriales</taxon>
        <taxon>Clostridiaceae</taxon>
        <taxon>Clostridium</taxon>
    </lineage>
</organism>
<comment type="similarity">
    <text evidence="1 4">Belongs to the bacterial solute-binding protein 9 family.</text>
</comment>
<proteinExistence type="inferred from homology"/>